<reference evidence="3 4" key="1">
    <citation type="submission" date="2018-01" db="EMBL/GenBank/DDBJ databases">
        <title>Whole genome analyses suggest that Burkholderia sensu lato contains two further novel genera in the rhizoxinica-symbiotica group Mycetohabitans gen. nov., and Trinickia gen. nov.: implications for the evolution of diazotrophy and nodulation in the Burkholderiaceae.</title>
        <authorList>
            <person name="Estrada-de los Santos P."/>
            <person name="Palmer M."/>
            <person name="Chavez-Ramirez B."/>
            <person name="Beukes C."/>
            <person name="Steenkamp E.T."/>
            <person name="Hirsch A.M."/>
            <person name="Manyaka P."/>
            <person name="Maluk M."/>
            <person name="Lafos M."/>
            <person name="Crook M."/>
            <person name="Gross E."/>
            <person name="Simon M.F."/>
            <person name="Bueno dos Reis Junior F."/>
            <person name="Poole P.S."/>
            <person name="Venter S.N."/>
            <person name="James E.K."/>
        </authorList>
    </citation>
    <scope>NUCLEOTIDE SEQUENCE [LARGE SCALE GENOMIC DNA]</scope>
    <source>
        <strain evidence="3 4">GP25-8</strain>
    </source>
</reference>
<gene>
    <name evidence="3" type="ORF">C0Z19_11505</name>
</gene>
<dbReference type="PANTHER" id="PTHR36505">
    <property type="entry name" value="BLR1072 PROTEIN"/>
    <property type="match status" value="1"/>
</dbReference>
<protein>
    <submittedName>
        <fullName evidence="3">Photosystem reaction center subunit H</fullName>
    </submittedName>
</protein>
<evidence type="ECO:0000313" key="3">
    <source>
        <dbReference type="EMBL" id="PMS25084.1"/>
    </source>
</evidence>
<evidence type="ECO:0000313" key="4">
    <source>
        <dbReference type="Proteomes" id="UP000235347"/>
    </source>
</evidence>
<dbReference type="SUPFAM" id="SSF50346">
    <property type="entry name" value="PRC-barrel domain"/>
    <property type="match status" value="1"/>
</dbReference>
<evidence type="ECO:0000256" key="1">
    <source>
        <dbReference type="SAM" id="MobiDB-lite"/>
    </source>
</evidence>
<feature type="region of interest" description="Disordered" evidence="1">
    <location>
        <begin position="1"/>
        <end position="22"/>
    </location>
</feature>
<proteinExistence type="predicted"/>
<dbReference type="AlphaFoldDB" id="A0A2N7W6S0"/>
<keyword evidence="4" id="KW-1185">Reference proteome</keyword>
<dbReference type="EMBL" id="PNYB01000008">
    <property type="protein sequence ID" value="PMS25084.1"/>
    <property type="molecule type" value="Genomic_DNA"/>
</dbReference>
<dbReference type="RefSeq" id="WP_102610085.1">
    <property type="nucleotide sequence ID" value="NZ_CADIKD010000002.1"/>
</dbReference>
<dbReference type="Proteomes" id="UP000235347">
    <property type="component" value="Unassembled WGS sequence"/>
</dbReference>
<sequence length="140" mass="14702">MTPVSPSYEPSSGGSGARIIGRATSSGGPGPACMLADTLIGDKVISSDGKDVGKIDDIMLDVRGGRIAYAVLSCGGFLGMGDKLLAVPWEALILDTDEKCFRLDATEDRIKSASGFDKDHWPAMADSQWGHGADQYKPPL</sequence>
<evidence type="ECO:0000259" key="2">
    <source>
        <dbReference type="Pfam" id="PF05239"/>
    </source>
</evidence>
<name>A0A2N7W6S0_9BURK</name>
<feature type="domain" description="PRC-barrel" evidence="2">
    <location>
        <begin position="36"/>
        <end position="109"/>
    </location>
</feature>
<accession>A0A2N7W6S0</accession>
<organism evidence="3 4">
    <name type="scientific">Trinickia soli</name>
    <dbReference type="NCBI Taxonomy" id="380675"/>
    <lineage>
        <taxon>Bacteria</taxon>
        <taxon>Pseudomonadati</taxon>
        <taxon>Pseudomonadota</taxon>
        <taxon>Betaproteobacteria</taxon>
        <taxon>Burkholderiales</taxon>
        <taxon>Burkholderiaceae</taxon>
        <taxon>Trinickia</taxon>
    </lineage>
</organism>
<dbReference type="InterPro" id="IPR027275">
    <property type="entry name" value="PRC-brl_dom"/>
</dbReference>
<dbReference type="Pfam" id="PF05239">
    <property type="entry name" value="PRC"/>
    <property type="match status" value="1"/>
</dbReference>
<dbReference type="Gene3D" id="2.30.30.240">
    <property type="entry name" value="PRC-barrel domain"/>
    <property type="match status" value="1"/>
</dbReference>
<dbReference type="PANTHER" id="PTHR36505:SF1">
    <property type="entry name" value="BLR1072 PROTEIN"/>
    <property type="match status" value="1"/>
</dbReference>
<comment type="caution">
    <text evidence="3">The sequence shown here is derived from an EMBL/GenBank/DDBJ whole genome shotgun (WGS) entry which is preliminary data.</text>
</comment>
<dbReference type="InterPro" id="IPR011033">
    <property type="entry name" value="PRC_barrel-like_sf"/>
</dbReference>